<comment type="caution">
    <text evidence="3">The sequence shown here is derived from an EMBL/GenBank/DDBJ whole genome shotgun (WGS) entry which is preliminary data.</text>
</comment>
<dbReference type="RefSeq" id="WP_006293554.1">
    <property type="nucleotide sequence ID" value="NZ_GG770226.1"/>
</dbReference>
<protein>
    <recommendedName>
        <fullName evidence="5">Glutathione S-transferase</fullName>
    </recommendedName>
</protein>
<name>W5IGW2_SCAIO</name>
<feature type="domain" description="GST N-terminal" evidence="1">
    <location>
        <begin position="1"/>
        <end position="80"/>
    </location>
</feature>
<dbReference type="CDD" id="cd03057">
    <property type="entry name" value="GST_N_Beta"/>
    <property type="match status" value="1"/>
</dbReference>
<dbReference type="InterPro" id="IPR040079">
    <property type="entry name" value="Glutathione_S-Trfase"/>
</dbReference>
<dbReference type="Proteomes" id="UP000005777">
    <property type="component" value="Unassembled WGS sequence"/>
</dbReference>
<accession>W5IGW2</accession>
<dbReference type="EMBL" id="ADCX01000010">
    <property type="protein sequence ID" value="EFG26092.1"/>
    <property type="molecule type" value="Genomic_DNA"/>
</dbReference>
<dbReference type="PROSITE" id="PS50405">
    <property type="entry name" value="GST_CTER"/>
    <property type="match status" value="1"/>
</dbReference>
<dbReference type="SUPFAM" id="SSF47616">
    <property type="entry name" value="GST C-terminal domain-like"/>
    <property type="match status" value="1"/>
</dbReference>
<evidence type="ECO:0008006" key="5">
    <source>
        <dbReference type="Google" id="ProtNLM"/>
    </source>
</evidence>
<dbReference type="PANTHER" id="PTHR44051">
    <property type="entry name" value="GLUTATHIONE S-TRANSFERASE-RELATED"/>
    <property type="match status" value="1"/>
</dbReference>
<keyword evidence="4" id="KW-1185">Reference proteome</keyword>
<evidence type="ECO:0000259" key="2">
    <source>
        <dbReference type="PROSITE" id="PS50405"/>
    </source>
</evidence>
<feature type="domain" description="GST C-terminal" evidence="2">
    <location>
        <begin position="86"/>
        <end position="214"/>
    </location>
</feature>
<evidence type="ECO:0000313" key="4">
    <source>
        <dbReference type="Proteomes" id="UP000005777"/>
    </source>
</evidence>
<dbReference type="PROSITE" id="PS50404">
    <property type="entry name" value="GST_NTER"/>
    <property type="match status" value="1"/>
</dbReference>
<dbReference type="Gene3D" id="3.40.30.10">
    <property type="entry name" value="Glutaredoxin"/>
    <property type="match status" value="1"/>
</dbReference>
<organism evidence="3 4">
    <name type="scientific">Scardovia inopinata F0304</name>
    <dbReference type="NCBI Taxonomy" id="641146"/>
    <lineage>
        <taxon>Bacteria</taxon>
        <taxon>Bacillati</taxon>
        <taxon>Actinomycetota</taxon>
        <taxon>Actinomycetes</taxon>
        <taxon>Bifidobacteriales</taxon>
        <taxon>Bifidobacteriaceae</taxon>
        <taxon>Scardovia</taxon>
    </lineage>
</organism>
<evidence type="ECO:0000259" key="1">
    <source>
        <dbReference type="PROSITE" id="PS50404"/>
    </source>
</evidence>
<reference evidence="3 4" key="1">
    <citation type="submission" date="2012-01" db="EMBL/GenBank/DDBJ databases">
        <title>The Genome Sequence of Scardovia inopinata F0304.</title>
        <authorList>
            <consortium name="The Broad Institute Genome Sequencing Platform"/>
            <person name="Earl A."/>
            <person name="Ward D."/>
            <person name="Feldgarden M."/>
            <person name="Gevers D."/>
            <person name="Izard J."/>
            <person name="Baranova O.V."/>
            <person name="Blanton J.M."/>
            <person name="Tanner A.C."/>
            <person name="Dewhirst F.E."/>
            <person name="Young S.K."/>
            <person name="Zeng Q."/>
            <person name="Gargeya S."/>
            <person name="Fitzgerald M."/>
            <person name="Haas B."/>
            <person name="Abouelleil A."/>
            <person name="Alvarado L."/>
            <person name="Arachchi H.M."/>
            <person name="Berlin A."/>
            <person name="Chapman S.B."/>
            <person name="Gearin G."/>
            <person name="Goldberg J."/>
            <person name="Griggs A."/>
            <person name="Gujja S."/>
            <person name="Hansen M."/>
            <person name="Heiman D."/>
            <person name="Howarth C."/>
            <person name="Larimer J."/>
            <person name="Lui A."/>
            <person name="MacDonald P.J."/>
            <person name="McCowen C."/>
            <person name="Montmayeur A."/>
            <person name="Murphy C."/>
            <person name="Neiman D."/>
            <person name="Pearson M."/>
            <person name="Priest M."/>
            <person name="Roberts A."/>
            <person name="Saif S."/>
            <person name="Shea T."/>
            <person name="Sisk P."/>
            <person name="Stolte C."/>
            <person name="Sykes S."/>
            <person name="Wortman J."/>
            <person name="Nusbaum C."/>
            <person name="Birren B."/>
        </authorList>
    </citation>
    <scope>NUCLEOTIDE SEQUENCE [LARGE SCALE GENOMIC DNA]</scope>
    <source>
        <strain evidence="3 4">F0304</strain>
    </source>
</reference>
<dbReference type="Pfam" id="PF00043">
    <property type="entry name" value="GST_C"/>
    <property type="match status" value="1"/>
</dbReference>
<dbReference type="InterPro" id="IPR036249">
    <property type="entry name" value="Thioredoxin-like_sf"/>
</dbReference>
<dbReference type="Gene3D" id="1.20.1050.10">
    <property type="match status" value="1"/>
</dbReference>
<dbReference type="SFLD" id="SFLDS00019">
    <property type="entry name" value="Glutathione_Transferase_(cytos"/>
    <property type="match status" value="1"/>
</dbReference>
<dbReference type="HOGENOM" id="CLU_011226_6_1_11"/>
<dbReference type="SFLD" id="SFLDG00358">
    <property type="entry name" value="Main_(cytGST)"/>
    <property type="match status" value="1"/>
</dbReference>
<dbReference type="CDD" id="cd03188">
    <property type="entry name" value="GST_C_Beta"/>
    <property type="match status" value="1"/>
</dbReference>
<dbReference type="InterPro" id="IPR036282">
    <property type="entry name" value="Glutathione-S-Trfase_C_sf"/>
</dbReference>
<dbReference type="SFLD" id="SFLDG01150">
    <property type="entry name" value="Main.1:_Beta-like"/>
    <property type="match status" value="1"/>
</dbReference>
<proteinExistence type="predicted"/>
<evidence type="ECO:0000313" key="3">
    <source>
        <dbReference type="EMBL" id="EFG26092.1"/>
    </source>
</evidence>
<dbReference type="Pfam" id="PF13409">
    <property type="entry name" value="GST_N_2"/>
    <property type="match status" value="1"/>
</dbReference>
<dbReference type="InterPro" id="IPR004046">
    <property type="entry name" value="GST_C"/>
</dbReference>
<dbReference type="InterPro" id="IPR010987">
    <property type="entry name" value="Glutathione-S-Trfase_C-like"/>
</dbReference>
<dbReference type="eggNOG" id="COG0625">
    <property type="taxonomic scope" value="Bacteria"/>
</dbReference>
<dbReference type="PANTHER" id="PTHR44051:SF8">
    <property type="entry name" value="GLUTATHIONE S-TRANSFERASE GSTA"/>
    <property type="match status" value="1"/>
</dbReference>
<dbReference type="InterPro" id="IPR004045">
    <property type="entry name" value="Glutathione_S-Trfase_N"/>
</dbReference>
<dbReference type="AlphaFoldDB" id="W5IGW2"/>
<sequence>MQLFYASGASSLAPHILLEESGLDYVAEKVNLDVKTWSKGNYNVINPKSYVPSLRIEDGTVLTECAVILEYIASQVPDKQLMGQYDSAIYWEQRIWLNYVATELHKNFISPFRKGNWLPNTVESKKLVYDRVLPRLKYVDEALKGCDYLVDHHFSAPDAYLFLFVMTNWLTRLEYGFDQLDNLKKFDKNMRKRDSVQAVLKQEGRPHSLQDQAK</sequence>
<gene>
    <name evidence="3" type="ORF">HMPREF9020_01171</name>
</gene>
<dbReference type="SUPFAM" id="SSF52833">
    <property type="entry name" value="Thioredoxin-like"/>
    <property type="match status" value="1"/>
</dbReference>